<reference evidence="2 3" key="1">
    <citation type="journal article" date="2019" name="Int. J. Syst. Evol. Microbiol.">
        <title>The Global Catalogue of Microorganisms (GCM) 10K type strain sequencing project: providing services to taxonomists for standard genome sequencing and annotation.</title>
        <authorList>
            <consortium name="The Broad Institute Genomics Platform"/>
            <consortium name="The Broad Institute Genome Sequencing Center for Infectious Disease"/>
            <person name="Wu L."/>
            <person name="Ma J."/>
        </authorList>
    </citation>
    <scope>NUCLEOTIDE SEQUENCE [LARGE SCALE GENOMIC DNA]</scope>
    <source>
        <strain evidence="2 3">PSRA2</strain>
    </source>
</reference>
<dbReference type="SUPFAM" id="SSF50800">
    <property type="entry name" value="PK beta-barrel domain-like"/>
    <property type="match status" value="1"/>
</dbReference>
<evidence type="ECO:0000313" key="3">
    <source>
        <dbReference type="Proteomes" id="UP001596406"/>
    </source>
</evidence>
<dbReference type="EMBL" id="JBHSXM010000001">
    <property type="protein sequence ID" value="MFC6835909.1"/>
    <property type="molecule type" value="Genomic_DNA"/>
</dbReference>
<accession>A0ABD5U5X1</accession>
<dbReference type="PANTHER" id="PTHR36930">
    <property type="entry name" value="METAL-SULFUR CLUSTER BIOSYNTHESIS PROTEINS YUAD-RELATED"/>
    <property type="match status" value="1"/>
</dbReference>
<dbReference type="InterPro" id="IPR005302">
    <property type="entry name" value="MoCF_Sase_C"/>
</dbReference>
<dbReference type="Gene3D" id="2.40.33.20">
    <property type="entry name" value="PK beta-barrel domain-like"/>
    <property type="match status" value="1"/>
</dbReference>
<organism evidence="2 3">
    <name type="scientific">Halomarina ordinaria</name>
    <dbReference type="NCBI Taxonomy" id="3033939"/>
    <lineage>
        <taxon>Archaea</taxon>
        <taxon>Methanobacteriati</taxon>
        <taxon>Methanobacteriota</taxon>
        <taxon>Stenosarchaea group</taxon>
        <taxon>Halobacteria</taxon>
        <taxon>Halobacteriales</taxon>
        <taxon>Natronomonadaceae</taxon>
        <taxon>Halomarina</taxon>
    </lineage>
</organism>
<dbReference type="InterPro" id="IPR011037">
    <property type="entry name" value="Pyrv_Knase-like_insert_dom_sf"/>
</dbReference>
<dbReference type="PANTHER" id="PTHR36930:SF1">
    <property type="entry name" value="MOSC DOMAIN-CONTAINING PROTEIN"/>
    <property type="match status" value="1"/>
</dbReference>
<dbReference type="Proteomes" id="UP001596406">
    <property type="component" value="Unassembled WGS sequence"/>
</dbReference>
<dbReference type="RefSeq" id="WP_304449463.1">
    <property type="nucleotide sequence ID" value="NZ_JARRAH010000001.1"/>
</dbReference>
<dbReference type="AlphaFoldDB" id="A0ABD5U5X1"/>
<gene>
    <name evidence="2" type="ORF">ACFQHK_05235</name>
</gene>
<dbReference type="Pfam" id="PF03473">
    <property type="entry name" value="MOSC"/>
    <property type="match status" value="1"/>
</dbReference>
<proteinExistence type="predicted"/>
<protein>
    <submittedName>
        <fullName evidence="2">MOSC domain-containing protein</fullName>
    </submittedName>
</protein>
<dbReference type="PROSITE" id="PS51340">
    <property type="entry name" value="MOSC"/>
    <property type="match status" value="1"/>
</dbReference>
<sequence length="174" mass="18733">MTGATGTVHAIHVAPEARAPMEPRERVEAVAGRGLRGDRYFEATGTYSDSARDTPRDVTLIEAETLDAVRRDYDIELAPGEHRRNVTTRGVALNHLVGARFRVDGAVCEGVELCAPCSYLERLLEREGVHDALVHRGGLRARIVQSGTVAVGGHVVADPIDGRATRSGETVDGR</sequence>
<keyword evidence="3" id="KW-1185">Reference proteome</keyword>
<comment type="caution">
    <text evidence="2">The sequence shown here is derived from an EMBL/GenBank/DDBJ whole genome shotgun (WGS) entry which is preliminary data.</text>
</comment>
<evidence type="ECO:0000313" key="2">
    <source>
        <dbReference type="EMBL" id="MFC6835909.1"/>
    </source>
</evidence>
<feature type="domain" description="MOSC" evidence="1">
    <location>
        <begin position="22"/>
        <end position="158"/>
    </location>
</feature>
<dbReference type="InterPro" id="IPR052716">
    <property type="entry name" value="MOSC_domain"/>
</dbReference>
<name>A0ABD5U5X1_9EURY</name>
<evidence type="ECO:0000259" key="1">
    <source>
        <dbReference type="PROSITE" id="PS51340"/>
    </source>
</evidence>